<dbReference type="InterPro" id="IPR006694">
    <property type="entry name" value="Fatty_acid_hydroxylase"/>
</dbReference>
<proteinExistence type="predicted"/>
<evidence type="ECO:0000256" key="3">
    <source>
        <dbReference type="ARBA" id="ARBA00022989"/>
    </source>
</evidence>
<dbReference type="InterPro" id="IPR051689">
    <property type="entry name" value="Sterol_desaturase/TMEM195"/>
</dbReference>
<dbReference type="PANTHER" id="PTHR21624">
    <property type="entry name" value="STEROL DESATURASE-RELATED PROTEIN"/>
    <property type="match status" value="1"/>
</dbReference>
<gene>
    <name evidence="9" type="ORF">NUTIK01_12390</name>
</gene>
<evidence type="ECO:0000256" key="7">
    <source>
        <dbReference type="SAM" id="Phobius"/>
    </source>
</evidence>
<name>A0ABQ6P7V3_9SPHN</name>
<keyword evidence="10" id="KW-1185">Reference proteome</keyword>
<evidence type="ECO:0000259" key="8">
    <source>
        <dbReference type="Pfam" id="PF04116"/>
    </source>
</evidence>
<feature type="transmembrane region" description="Helical" evidence="7">
    <location>
        <begin position="84"/>
        <end position="101"/>
    </location>
</feature>
<keyword evidence="6 7" id="KW-0472">Membrane</keyword>
<keyword evidence="5" id="KW-0443">Lipid metabolism</keyword>
<comment type="subcellular location">
    <subcellularLocation>
        <location evidence="1">Endomembrane system</location>
        <topology evidence="1">Multi-pass membrane protein</topology>
    </subcellularLocation>
</comment>
<evidence type="ECO:0000256" key="2">
    <source>
        <dbReference type="ARBA" id="ARBA00022692"/>
    </source>
</evidence>
<evidence type="ECO:0000256" key="6">
    <source>
        <dbReference type="ARBA" id="ARBA00023136"/>
    </source>
</evidence>
<evidence type="ECO:0000256" key="5">
    <source>
        <dbReference type="ARBA" id="ARBA00023098"/>
    </source>
</evidence>
<reference evidence="9 10" key="1">
    <citation type="submission" date="2023-06" db="EMBL/GenBank/DDBJ databases">
        <title>Draft genome sequence of Novosphingobium sp. strain IK01.</title>
        <authorList>
            <person name="Hatamoto M."/>
            <person name="Ikarashi T."/>
            <person name="Yamaguchi T."/>
        </authorList>
    </citation>
    <scope>NUCLEOTIDE SEQUENCE [LARGE SCALE GENOMIC DNA]</scope>
    <source>
        <strain evidence="9 10">IK01</strain>
    </source>
</reference>
<accession>A0ABQ6P7V3</accession>
<evidence type="ECO:0000256" key="1">
    <source>
        <dbReference type="ARBA" id="ARBA00004127"/>
    </source>
</evidence>
<dbReference type="PANTHER" id="PTHR21624:SF1">
    <property type="entry name" value="ALKYLGLYCEROL MONOOXYGENASE"/>
    <property type="match status" value="1"/>
</dbReference>
<evidence type="ECO:0000313" key="9">
    <source>
        <dbReference type="EMBL" id="GMM60462.1"/>
    </source>
</evidence>
<evidence type="ECO:0000313" key="10">
    <source>
        <dbReference type="Proteomes" id="UP001187221"/>
    </source>
</evidence>
<organism evidence="9 10">
    <name type="scientific">Novosphingobium pituita</name>
    <dbReference type="NCBI Taxonomy" id="3056842"/>
    <lineage>
        <taxon>Bacteria</taxon>
        <taxon>Pseudomonadati</taxon>
        <taxon>Pseudomonadota</taxon>
        <taxon>Alphaproteobacteria</taxon>
        <taxon>Sphingomonadales</taxon>
        <taxon>Sphingomonadaceae</taxon>
        <taxon>Novosphingobium</taxon>
    </lineage>
</organism>
<keyword evidence="2 7" id="KW-0812">Transmembrane</keyword>
<keyword evidence="4" id="KW-0560">Oxidoreductase</keyword>
<keyword evidence="3 7" id="KW-1133">Transmembrane helix</keyword>
<dbReference type="EMBL" id="BTFW01000001">
    <property type="protein sequence ID" value="GMM60462.1"/>
    <property type="molecule type" value="Genomic_DNA"/>
</dbReference>
<feature type="domain" description="Fatty acid hydroxylase" evidence="8">
    <location>
        <begin position="87"/>
        <end position="221"/>
    </location>
</feature>
<comment type="caution">
    <text evidence="9">The sequence shown here is derived from an EMBL/GenBank/DDBJ whole genome shotgun (WGS) entry which is preliminary data.</text>
</comment>
<dbReference type="Proteomes" id="UP001187221">
    <property type="component" value="Unassembled WGS sequence"/>
</dbReference>
<evidence type="ECO:0000256" key="4">
    <source>
        <dbReference type="ARBA" id="ARBA00023002"/>
    </source>
</evidence>
<sequence length="277" mass="30574">MEPFHAVMPIWRHPPVLGLALLLVLGEYVWRRQRGRSYDLKAAGVSLGIAVGQSLLRPLNAALTFAALAFMARFAPWHLPLNDWRTWAVGFVAVELAYYWFHRLSHTVAWMWATHSVHHSAREMVLPAAIRLGWTESLSLGWLCFLPLALLGFPPVMIAVLLGANLLYQFVLHTEAPVSFGPLEGVLNTPRHHRAHHSSESAYLDCNFGGVLIVFDRLFGTFRPGPDPATPLAYGLVHPRGTGVLAVALGGWGELLPRIAAARGWQAKVRVALGRPA</sequence>
<protein>
    <recommendedName>
        <fullName evidence="8">Fatty acid hydroxylase domain-containing protein</fullName>
    </recommendedName>
</protein>
<dbReference type="RefSeq" id="WP_317974259.1">
    <property type="nucleotide sequence ID" value="NZ_BTFW01000001.1"/>
</dbReference>
<dbReference type="Pfam" id="PF04116">
    <property type="entry name" value="FA_hydroxylase"/>
    <property type="match status" value="1"/>
</dbReference>
<feature type="transmembrane region" description="Helical" evidence="7">
    <location>
        <begin position="140"/>
        <end position="162"/>
    </location>
</feature>